<dbReference type="RefSeq" id="WP_158424453.1">
    <property type="nucleotide sequence ID" value="NZ_JAOQJQ010000002.1"/>
</dbReference>
<dbReference type="EMBL" id="JAOQJQ010000002">
    <property type="protein sequence ID" value="MCU6761664.1"/>
    <property type="molecule type" value="Genomic_DNA"/>
</dbReference>
<evidence type="ECO:0000256" key="2">
    <source>
        <dbReference type="ARBA" id="ARBA00022723"/>
    </source>
</evidence>
<keyword evidence="2" id="KW-0479">Metal-binding</keyword>
<evidence type="ECO:0000256" key="4">
    <source>
        <dbReference type="ARBA" id="ARBA00022833"/>
    </source>
</evidence>
<evidence type="ECO:0000313" key="7">
    <source>
        <dbReference type="EMBL" id="MCU6761664.1"/>
    </source>
</evidence>
<dbReference type="GO" id="GO:0016787">
    <property type="term" value="F:hydrolase activity"/>
    <property type="evidence" value="ECO:0007669"/>
    <property type="project" value="UniProtKB-KW"/>
</dbReference>
<comment type="caution">
    <text evidence="7">The sequence shown here is derived from an EMBL/GenBank/DDBJ whole genome shotgun (WGS) entry which is preliminary data.</text>
</comment>
<dbReference type="Pfam" id="PF18089">
    <property type="entry name" value="DAPG_hydrolase"/>
    <property type="match status" value="1"/>
</dbReference>
<proteinExistence type="inferred from homology"/>
<feature type="domain" description="DAPG hydrolase PhiG" evidence="6">
    <location>
        <begin position="47"/>
        <end position="264"/>
    </location>
</feature>
<accession>A0ABT2THJ8</accession>
<dbReference type="Proteomes" id="UP001652442">
    <property type="component" value="Unassembled WGS sequence"/>
</dbReference>
<keyword evidence="3 7" id="KW-0378">Hydrolase</keyword>
<evidence type="ECO:0000256" key="5">
    <source>
        <dbReference type="ARBA" id="ARBA00023459"/>
    </source>
</evidence>
<comment type="similarity">
    <text evidence="5">Belongs to the DAPG/phloretin hydrolase family.</text>
</comment>
<organism evidence="7 8">
    <name type="scientific">Brotonthovivens ammoniilytica</name>
    <dbReference type="NCBI Taxonomy" id="2981725"/>
    <lineage>
        <taxon>Bacteria</taxon>
        <taxon>Bacillati</taxon>
        <taxon>Bacillota</taxon>
        <taxon>Clostridia</taxon>
        <taxon>Lachnospirales</taxon>
        <taxon>Lachnospiraceae</taxon>
        <taxon>Brotonthovivens</taxon>
    </lineage>
</organism>
<evidence type="ECO:0000259" key="6">
    <source>
        <dbReference type="Pfam" id="PF18089"/>
    </source>
</evidence>
<name>A0ABT2THJ8_9FIRM</name>
<gene>
    <name evidence="7" type="ORF">OCV88_04830</name>
</gene>
<protein>
    <submittedName>
        <fullName evidence="7">Phloretin hydrolase</fullName>
    </submittedName>
</protein>
<evidence type="ECO:0000256" key="3">
    <source>
        <dbReference type="ARBA" id="ARBA00022801"/>
    </source>
</evidence>
<evidence type="ECO:0000313" key="8">
    <source>
        <dbReference type="Proteomes" id="UP001652442"/>
    </source>
</evidence>
<sequence length="272" mass="31282">MAKKVPVTNQDREKSYFKYYADNVYCGEQEKYNQISEEPLDNSLALHIDNRNDLFLPGDLPGEFGWWLMDDGTALIANKTFFPGLTGEMFDWWFAWHPIDRLRYACWDNEDHYDVYLDDPAKALDMSKSMRERHWGSIHNIWEDIGTGNIDLLRIHFEKPSVLGYDESKVDTEVCNGLVCANVQILGSGDQPDIPVVMTHFLRPAKGGSILRSRFWFGWQIIDGKAVKCIPEGFKIPSAGPVCLLNHNVKEFSNLSKILPALYEEEKDNWAK</sequence>
<comment type="cofactor">
    <cofactor evidence="1">
        <name>Zn(2+)</name>
        <dbReference type="ChEBI" id="CHEBI:29105"/>
    </cofactor>
</comment>
<dbReference type="InterPro" id="IPR041526">
    <property type="entry name" value="DAPG_hydrolase"/>
</dbReference>
<keyword evidence="4" id="KW-0862">Zinc</keyword>
<reference evidence="7 8" key="1">
    <citation type="journal article" date="2021" name="ISME Commun">
        <title>Automated analysis of genomic sequences facilitates high-throughput and comprehensive description of bacteria.</title>
        <authorList>
            <person name="Hitch T.C.A."/>
        </authorList>
    </citation>
    <scope>NUCLEOTIDE SEQUENCE [LARGE SCALE GENOMIC DNA]</scope>
    <source>
        <strain evidence="7 8">Sanger_109</strain>
    </source>
</reference>
<evidence type="ECO:0000256" key="1">
    <source>
        <dbReference type="ARBA" id="ARBA00001947"/>
    </source>
</evidence>
<keyword evidence="8" id="KW-1185">Reference proteome</keyword>